<protein>
    <recommendedName>
        <fullName evidence="5">Protein BIG1</fullName>
    </recommendedName>
</protein>
<comment type="caution">
    <text evidence="3">The sequence shown here is derived from an EMBL/GenBank/DDBJ whole genome shotgun (WGS) entry which is preliminary data.</text>
</comment>
<organism evidence="3 4">
    <name type="scientific">Aphanomyces astaci</name>
    <name type="common">Crayfish plague agent</name>
    <dbReference type="NCBI Taxonomy" id="112090"/>
    <lineage>
        <taxon>Eukaryota</taxon>
        <taxon>Sar</taxon>
        <taxon>Stramenopiles</taxon>
        <taxon>Oomycota</taxon>
        <taxon>Saprolegniomycetes</taxon>
        <taxon>Saprolegniales</taxon>
        <taxon>Verrucalvaceae</taxon>
        <taxon>Aphanomyces</taxon>
    </lineage>
</organism>
<reference evidence="3 4" key="1">
    <citation type="journal article" date="2018" name="J. Invertebr. Pathol.">
        <title>New genotyping method for the causative agent of crayfish plague (Aphanomyces astaci) based on whole genome data.</title>
        <authorList>
            <person name="Minardi D."/>
            <person name="Studholme D.J."/>
            <person name="van der Giezen M."/>
            <person name="Pretto T."/>
            <person name="Oidtmann B."/>
        </authorList>
    </citation>
    <scope>NUCLEOTIDE SEQUENCE [LARGE SCALE GENOMIC DNA]</scope>
    <source>
        <strain evidence="3 4">KB13</strain>
    </source>
</reference>
<dbReference type="Proteomes" id="UP000275652">
    <property type="component" value="Unassembled WGS sequence"/>
</dbReference>
<dbReference type="EMBL" id="QUTI01030028">
    <property type="protein sequence ID" value="RLO03867.1"/>
    <property type="molecule type" value="Genomic_DNA"/>
</dbReference>
<feature type="chain" id="PRO_5040943901" description="Protein BIG1" evidence="2">
    <location>
        <begin position="30"/>
        <end position="382"/>
    </location>
</feature>
<evidence type="ECO:0008006" key="5">
    <source>
        <dbReference type="Google" id="ProtNLM"/>
    </source>
</evidence>
<feature type="signal peptide" evidence="2">
    <location>
        <begin position="1"/>
        <end position="29"/>
    </location>
</feature>
<evidence type="ECO:0000313" key="4">
    <source>
        <dbReference type="Proteomes" id="UP000275652"/>
    </source>
</evidence>
<keyword evidence="1" id="KW-0812">Transmembrane</keyword>
<sequence length="382" mass="42646">MLSTPRSWSCLLPLTLALVAFPHVPVVTGTELPTPPLPSSECRVIVEASSAAMRFFVMSPHADDSNDVAMSDPLPPLTQALHTMAPAVAYALMKDTLHELSRQHINAKVRPGCPLHIVGTSGMRELPEARQSDIYDAIYASYQADESVDKLPLGTRRPSTLHQELKASLIFRVFILDRYNLRTLPEDEESYLLTVAANFLDKRIGKDMEPSALQLYGIVDLDPSSVRLVMDVEQRWRHNVRKKAYRPTPLTQSEFLAQPRPSGPFYALNELYQAASFAHSTLSSSSVRFDFPTPSRYEMEQVRRPVHWVLGAHLKMEAERRAVYDAALGEYLSSQVELGLPVGYHLALLVLAFAVLALYQMVHRASGRGGTHAMEFVHDATQ</sequence>
<evidence type="ECO:0000256" key="2">
    <source>
        <dbReference type="SAM" id="SignalP"/>
    </source>
</evidence>
<keyword evidence="1" id="KW-1133">Transmembrane helix</keyword>
<keyword evidence="2" id="KW-0732">Signal</keyword>
<evidence type="ECO:0000313" key="3">
    <source>
        <dbReference type="EMBL" id="RLO03867.1"/>
    </source>
</evidence>
<accession>A0A9X8H769</accession>
<dbReference type="AlphaFoldDB" id="A0A9X8H769"/>
<evidence type="ECO:0000256" key="1">
    <source>
        <dbReference type="SAM" id="Phobius"/>
    </source>
</evidence>
<feature type="transmembrane region" description="Helical" evidence="1">
    <location>
        <begin position="342"/>
        <end position="359"/>
    </location>
</feature>
<name>A0A9X8H769_APHAT</name>
<proteinExistence type="predicted"/>
<keyword evidence="1" id="KW-0472">Membrane</keyword>
<gene>
    <name evidence="3" type="ORF">DYB28_007509</name>
</gene>